<evidence type="ECO:0000256" key="1">
    <source>
        <dbReference type="SAM" id="MobiDB-lite"/>
    </source>
</evidence>
<proteinExistence type="predicted"/>
<sequence>KETKTTSDEPSTKPVDNNGTTNTTNDTSTTTTAPTPTTPRQ</sequence>
<feature type="compositionally biased region" description="Basic and acidic residues" evidence="1">
    <location>
        <begin position="1"/>
        <end position="11"/>
    </location>
</feature>
<dbReference type="Proteomes" id="UP000681720">
    <property type="component" value="Unassembled WGS sequence"/>
</dbReference>
<feature type="non-terminal residue" evidence="2">
    <location>
        <position position="41"/>
    </location>
</feature>
<accession>A0A8S3B0K4</accession>
<evidence type="ECO:0000313" key="3">
    <source>
        <dbReference type="Proteomes" id="UP000681720"/>
    </source>
</evidence>
<feature type="non-terminal residue" evidence="2">
    <location>
        <position position="1"/>
    </location>
</feature>
<feature type="compositionally biased region" description="Low complexity" evidence="1">
    <location>
        <begin position="17"/>
        <end position="41"/>
    </location>
</feature>
<reference evidence="2" key="1">
    <citation type="submission" date="2021-02" db="EMBL/GenBank/DDBJ databases">
        <authorList>
            <person name="Nowell W R."/>
        </authorList>
    </citation>
    <scope>NUCLEOTIDE SEQUENCE</scope>
</reference>
<feature type="region of interest" description="Disordered" evidence="1">
    <location>
        <begin position="1"/>
        <end position="41"/>
    </location>
</feature>
<organism evidence="2 3">
    <name type="scientific">Rotaria magnacalcarata</name>
    <dbReference type="NCBI Taxonomy" id="392030"/>
    <lineage>
        <taxon>Eukaryota</taxon>
        <taxon>Metazoa</taxon>
        <taxon>Spiralia</taxon>
        <taxon>Gnathifera</taxon>
        <taxon>Rotifera</taxon>
        <taxon>Eurotatoria</taxon>
        <taxon>Bdelloidea</taxon>
        <taxon>Philodinida</taxon>
        <taxon>Philodinidae</taxon>
        <taxon>Rotaria</taxon>
    </lineage>
</organism>
<name>A0A8S3B0K4_9BILA</name>
<evidence type="ECO:0000313" key="2">
    <source>
        <dbReference type="EMBL" id="CAF4771632.1"/>
    </source>
</evidence>
<comment type="caution">
    <text evidence="2">The sequence shown here is derived from an EMBL/GenBank/DDBJ whole genome shotgun (WGS) entry which is preliminary data.</text>
</comment>
<dbReference type="EMBL" id="CAJOBJ010143026">
    <property type="protein sequence ID" value="CAF4771632.1"/>
    <property type="molecule type" value="Genomic_DNA"/>
</dbReference>
<gene>
    <name evidence="2" type="ORF">GIL414_LOCUS45971</name>
</gene>
<protein>
    <submittedName>
        <fullName evidence="2">Uncharacterized protein</fullName>
    </submittedName>
</protein>
<dbReference type="AlphaFoldDB" id="A0A8S3B0K4"/>